<accession>A0ABQ2B3Q0</accession>
<dbReference type="EMBL" id="BMDG01000001">
    <property type="protein sequence ID" value="GGI04680.1"/>
    <property type="molecule type" value="Genomic_DNA"/>
</dbReference>
<comment type="similarity">
    <text evidence="4">Belongs to the acetyltransferase family. MshD subfamily.</text>
</comment>
<dbReference type="NCBIfam" id="TIGR03448">
    <property type="entry name" value="mycothiol_MshD"/>
    <property type="match status" value="1"/>
</dbReference>
<dbReference type="PANTHER" id="PTHR43617">
    <property type="entry name" value="L-AMINO ACID N-ACETYLTRANSFERASE"/>
    <property type="match status" value="1"/>
</dbReference>
<evidence type="ECO:0000256" key="2">
    <source>
        <dbReference type="ARBA" id="ARBA00022737"/>
    </source>
</evidence>
<keyword evidence="7" id="KW-1185">Reference proteome</keyword>
<comment type="caution">
    <text evidence="6">The sequence shown here is derived from an EMBL/GenBank/DDBJ whole genome shotgun (WGS) entry which is preliminary data.</text>
</comment>
<feature type="binding site" evidence="4">
    <location>
        <position position="191"/>
    </location>
    <ligand>
        <name>1D-myo-inositol 2-(L-cysteinylamino)-2-deoxy-alpha-D-glucopyranoside</name>
        <dbReference type="ChEBI" id="CHEBI:58887"/>
    </ligand>
</feature>
<evidence type="ECO:0000256" key="1">
    <source>
        <dbReference type="ARBA" id="ARBA00022679"/>
    </source>
</evidence>
<dbReference type="EC" id="2.3.1.189" evidence="4"/>
<feature type="binding site" evidence="4">
    <location>
        <begin position="263"/>
        <end position="265"/>
    </location>
    <ligand>
        <name>acetyl-CoA</name>
        <dbReference type="ChEBI" id="CHEBI:57288"/>
        <label>2</label>
    </ligand>
</feature>
<dbReference type="Gene3D" id="3.40.630.30">
    <property type="match status" value="1"/>
</dbReference>
<feature type="binding site" evidence="4">
    <location>
        <begin position="270"/>
        <end position="276"/>
    </location>
    <ligand>
        <name>acetyl-CoA</name>
        <dbReference type="ChEBI" id="CHEBI:57288"/>
        <label>2</label>
    </ligand>
</feature>
<protein>
    <recommendedName>
        <fullName evidence="4">Mycothiol acetyltransferase</fullName>
        <shortName evidence="4">MSH acetyltransferase</shortName>
        <ecNumber evidence="4">2.3.1.189</ecNumber>
    </recommendedName>
    <alternativeName>
        <fullName evidence="4">Mycothiol synthase</fullName>
    </alternativeName>
</protein>
<gene>
    <name evidence="4 6" type="primary">mshD</name>
    <name evidence="6" type="ORF">GCM10007368_02370</name>
</gene>
<keyword evidence="1 4" id="KW-0808">Transferase</keyword>
<organism evidence="6 7">
    <name type="scientific">Isoptericola cucumis</name>
    <dbReference type="NCBI Taxonomy" id="1776856"/>
    <lineage>
        <taxon>Bacteria</taxon>
        <taxon>Bacillati</taxon>
        <taxon>Actinomycetota</taxon>
        <taxon>Actinomycetes</taxon>
        <taxon>Micrococcales</taxon>
        <taxon>Promicromonosporaceae</taxon>
        <taxon>Isoptericola</taxon>
    </lineage>
</organism>
<feature type="binding site" evidence="4">
    <location>
        <position position="259"/>
    </location>
    <ligand>
        <name>1D-myo-inositol 2-(L-cysteinylamino)-2-deoxy-alpha-D-glucopyranoside</name>
        <dbReference type="ChEBI" id="CHEBI:58887"/>
    </ligand>
</feature>
<evidence type="ECO:0000259" key="5">
    <source>
        <dbReference type="PROSITE" id="PS51186"/>
    </source>
</evidence>
<evidence type="ECO:0000256" key="4">
    <source>
        <dbReference type="HAMAP-Rule" id="MF_01698"/>
    </source>
</evidence>
<sequence length="332" mass="35285">MRTAPPLQIGPLDPTAQETVRRLAEAAAAHDGVAPLSEQPLLRLATDAEWLTHVVAHDKHGAVVGYLQVDRGGDDASAELVVHPEHRRRHTGSMLLRTAERDARLPMVSGAPGQRGKGLRVWAHGDLPEARAFAADRGYAVVRELLLLARPLSGPTAATQVDGFRVRTFRPDADDEAWVRLNARAFADHPEQGRLTTDDLRDRRGEPWFDPEGLFLVEPTAPAGPADGPGAPDDPTVAPVAYLWTKVEPGQPDGARDGEIYAVGVDPSAQGRGLGRMLTSVALEHLARAGCDRAVLYVDGDNAAARATYAGAGFEPAAVDVQYAPAASATAS</sequence>
<dbReference type="InterPro" id="IPR050276">
    <property type="entry name" value="MshD_Acetyltransferase"/>
</dbReference>
<reference evidence="7" key="1">
    <citation type="journal article" date="2019" name="Int. J. Syst. Evol. Microbiol.">
        <title>The Global Catalogue of Microorganisms (GCM) 10K type strain sequencing project: providing services to taxonomists for standard genome sequencing and annotation.</title>
        <authorList>
            <consortium name="The Broad Institute Genomics Platform"/>
            <consortium name="The Broad Institute Genome Sequencing Center for Infectious Disease"/>
            <person name="Wu L."/>
            <person name="Ma J."/>
        </authorList>
    </citation>
    <scope>NUCLEOTIDE SEQUENCE [LARGE SCALE GENOMIC DNA]</scope>
    <source>
        <strain evidence="7">CCM 8653</strain>
    </source>
</reference>
<dbReference type="PROSITE" id="PS51186">
    <property type="entry name" value="GNAT"/>
    <property type="match status" value="2"/>
</dbReference>
<comment type="subunit">
    <text evidence="4">Monomer.</text>
</comment>
<dbReference type="InterPro" id="IPR016181">
    <property type="entry name" value="Acyl_CoA_acyltransferase"/>
</dbReference>
<comment type="catalytic activity">
    <reaction evidence="4">
        <text>1D-myo-inositol 2-(L-cysteinylamino)-2-deoxy-alpha-D-glucopyranoside + acetyl-CoA = mycothiol + CoA + H(+)</text>
        <dbReference type="Rhea" id="RHEA:26172"/>
        <dbReference type="ChEBI" id="CHEBI:15378"/>
        <dbReference type="ChEBI" id="CHEBI:16768"/>
        <dbReference type="ChEBI" id="CHEBI:57287"/>
        <dbReference type="ChEBI" id="CHEBI:57288"/>
        <dbReference type="ChEBI" id="CHEBI:58887"/>
        <dbReference type="EC" id="2.3.1.189"/>
    </reaction>
</comment>
<dbReference type="PANTHER" id="PTHR43617:SF31">
    <property type="entry name" value="MYCOTHIOL ACETYLTRANSFERASE"/>
    <property type="match status" value="1"/>
</dbReference>
<feature type="binding site" evidence="4">
    <location>
        <position position="246"/>
    </location>
    <ligand>
        <name>1D-myo-inositol 2-(L-cysteinylamino)-2-deoxy-alpha-D-glucopyranoside</name>
        <dbReference type="ChEBI" id="CHEBI:58887"/>
    </ligand>
</feature>
<evidence type="ECO:0000313" key="6">
    <source>
        <dbReference type="EMBL" id="GGI04680.1"/>
    </source>
</evidence>
<evidence type="ECO:0000256" key="3">
    <source>
        <dbReference type="ARBA" id="ARBA00023315"/>
    </source>
</evidence>
<comment type="function">
    <text evidence="4">Catalyzes the transfer of acetyl from acetyl-CoA to desacetylmycothiol (Cys-GlcN-Ins) to form mycothiol.</text>
</comment>
<dbReference type="PIRSF" id="PIRSF021524">
    <property type="entry name" value="MSH_acetyltransferase"/>
    <property type="match status" value="1"/>
</dbReference>
<feature type="domain" description="N-acetyltransferase" evidence="5">
    <location>
        <begin position="164"/>
        <end position="332"/>
    </location>
</feature>
<keyword evidence="3 4" id="KW-0012">Acyltransferase</keyword>
<feature type="binding site" evidence="4">
    <location>
        <position position="38"/>
    </location>
    <ligand>
        <name>1D-myo-inositol 2-(L-cysteinylamino)-2-deoxy-alpha-D-glucopyranoside</name>
        <dbReference type="ChEBI" id="CHEBI:58887"/>
    </ligand>
</feature>
<feature type="binding site" evidence="4">
    <location>
        <begin position="80"/>
        <end position="82"/>
    </location>
    <ligand>
        <name>acetyl-CoA</name>
        <dbReference type="ChEBI" id="CHEBI:57288"/>
        <label>1</label>
    </ligand>
</feature>
<feature type="domain" description="N-acetyltransferase" evidence="5">
    <location>
        <begin position="7"/>
        <end position="153"/>
    </location>
</feature>
<feature type="binding site" evidence="4">
    <location>
        <position position="297"/>
    </location>
    <ligand>
        <name>1D-myo-inositol 2-(L-cysteinylamino)-2-deoxy-alpha-D-glucopyranoside</name>
        <dbReference type="ChEBI" id="CHEBI:58887"/>
    </ligand>
</feature>
<name>A0ABQ2B3Q0_9MICO</name>
<dbReference type="Proteomes" id="UP000632535">
    <property type="component" value="Unassembled WGS sequence"/>
</dbReference>
<comment type="caution">
    <text evidence="4">Lacks conserved residue(s) required for the propagation of feature annotation.</text>
</comment>
<dbReference type="SUPFAM" id="SSF55729">
    <property type="entry name" value="Acyl-CoA N-acyltransferases (Nat)"/>
    <property type="match status" value="1"/>
</dbReference>
<dbReference type="CDD" id="cd04301">
    <property type="entry name" value="NAT_SF"/>
    <property type="match status" value="2"/>
</dbReference>
<dbReference type="Pfam" id="PF13508">
    <property type="entry name" value="Acetyltransf_7"/>
    <property type="match status" value="1"/>
</dbReference>
<dbReference type="RefSeq" id="WP_188521814.1">
    <property type="nucleotide sequence ID" value="NZ_BMDG01000001.1"/>
</dbReference>
<dbReference type="Pfam" id="PF00583">
    <property type="entry name" value="Acetyltransf_1"/>
    <property type="match status" value="1"/>
</dbReference>
<dbReference type="InterPro" id="IPR017813">
    <property type="entry name" value="Mycothiol_AcTrfase"/>
</dbReference>
<evidence type="ECO:0000313" key="7">
    <source>
        <dbReference type="Proteomes" id="UP000632535"/>
    </source>
</evidence>
<dbReference type="InterPro" id="IPR000182">
    <property type="entry name" value="GNAT_dom"/>
</dbReference>
<proteinExistence type="inferred from homology"/>
<keyword evidence="2 4" id="KW-0677">Repeat</keyword>
<dbReference type="HAMAP" id="MF_01698">
    <property type="entry name" value="MshD"/>
    <property type="match status" value="1"/>
</dbReference>